<dbReference type="Proteomes" id="UP000663838">
    <property type="component" value="Unassembled WGS sequence"/>
</dbReference>
<sequence length="225" mass="25576">LGDGKTKIIVSGAVELTITINDIATIITALIVDSLGANLIIGMDWCKSNNVNVNIGPVDVRLAECITLLPHHEHIVKMYVPISSANLVSFLPDIKKCSKLNVQVSDAFVEIKDFLFYVCIYNPNKNIYKLASTIKLGSVYYQSNNEMMYSILNPYKQSMMHIDDKNNRNDFLNILRQNQRSFDNSKMTRAKTKIHHTINTGDHLPTSVRPYYKTVQQRKKVQQEV</sequence>
<organism evidence="1 2">
    <name type="scientific">Rotaria socialis</name>
    <dbReference type="NCBI Taxonomy" id="392032"/>
    <lineage>
        <taxon>Eukaryota</taxon>
        <taxon>Metazoa</taxon>
        <taxon>Spiralia</taxon>
        <taxon>Gnathifera</taxon>
        <taxon>Rotifera</taxon>
        <taxon>Eurotatoria</taxon>
        <taxon>Bdelloidea</taxon>
        <taxon>Philodinida</taxon>
        <taxon>Philodinidae</taxon>
        <taxon>Rotaria</taxon>
    </lineage>
</organism>
<reference evidence="1" key="1">
    <citation type="submission" date="2021-02" db="EMBL/GenBank/DDBJ databases">
        <authorList>
            <person name="Nowell W R."/>
        </authorList>
    </citation>
    <scope>NUCLEOTIDE SEQUENCE</scope>
</reference>
<evidence type="ECO:0000313" key="1">
    <source>
        <dbReference type="EMBL" id="CAF4941609.1"/>
    </source>
</evidence>
<accession>A0A821XP68</accession>
<evidence type="ECO:0000313" key="2">
    <source>
        <dbReference type="Proteomes" id="UP000663838"/>
    </source>
</evidence>
<dbReference type="AlphaFoldDB" id="A0A821XP68"/>
<protein>
    <submittedName>
        <fullName evidence="1">Uncharacterized protein</fullName>
    </submittedName>
</protein>
<feature type="non-terminal residue" evidence="1">
    <location>
        <position position="225"/>
    </location>
</feature>
<comment type="caution">
    <text evidence="1">The sequence shown here is derived from an EMBL/GenBank/DDBJ whole genome shotgun (WGS) entry which is preliminary data.</text>
</comment>
<gene>
    <name evidence="1" type="ORF">TOA249_LOCUS33400</name>
</gene>
<name>A0A821XP68_9BILA</name>
<proteinExistence type="predicted"/>
<feature type="non-terminal residue" evidence="1">
    <location>
        <position position="1"/>
    </location>
</feature>
<dbReference type="EMBL" id="CAJOBS010010596">
    <property type="protein sequence ID" value="CAF4941609.1"/>
    <property type="molecule type" value="Genomic_DNA"/>
</dbReference>